<evidence type="ECO:0000313" key="5">
    <source>
        <dbReference type="Proteomes" id="UP000318017"/>
    </source>
</evidence>
<evidence type="ECO:0000256" key="1">
    <source>
        <dbReference type="RuleBase" id="RU004003"/>
    </source>
</evidence>
<reference evidence="4 5" key="1">
    <citation type="submission" date="2019-02" db="EMBL/GenBank/DDBJ databases">
        <title>Deep-cultivation of Planctomycetes and their phenomic and genomic characterization uncovers novel biology.</title>
        <authorList>
            <person name="Wiegand S."/>
            <person name="Jogler M."/>
            <person name="Boedeker C."/>
            <person name="Pinto D."/>
            <person name="Vollmers J."/>
            <person name="Rivas-Marin E."/>
            <person name="Kohn T."/>
            <person name="Peeters S.H."/>
            <person name="Heuer A."/>
            <person name="Rast P."/>
            <person name="Oberbeckmann S."/>
            <person name="Bunk B."/>
            <person name="Jeske O."/>
            <person name="Meyerdierks A."/>
            <person name="Storesund J.E."/>
            <person name="Kallscheuer N."/>
            <person name="Luecker S."/>
            <person name="Lage O.M."/>
            <person name="Pohl T."/>
            <person name="Merkel B.J."/>
            <person name="Hornburger P."/>
            <person name="Mueller R.-W."/>
            <person name="Bruemmer F."/>
            <person name="Labrenz M."/>
            <person name="Spormann A.M."/>
            <person name="Op den Camp H."/>
            <person name="Overmann J."/>
            <person name="Amann R."/>
            <person name="Jetten M.S.M."/>
            <person name="Mascher T."/>
            <person name="Medema M.H."/>
            <person name="Devos D.P."/>
            <person name="Kaster A.-K."/>
            <person name="Ovreas L."/>
            <person name="Rohde M."/>
            <person name="Galperin M.Y."/>
            <person name="Jogler C."/>
        </authorList>
    </citation>
    <scope>NUCLEOTIDE SEQUENCE [LARGE SCALE GENOMIC DNA]</scope>
    <source>
        <strain evidence="4 5">Q31a</strain>
    </source>
</reference>
<accession>A0A518G3D4</accession>
<dbReference type="InterPro" id="IPR051808">
    <property type="entry name" value="Type_IV_pilus_biogenesis"/>
</dbReference>
<gene>
    <name evidence="4" type="ORF">Q31a_14170</name>
</gene>
<evidence type="ECO:0000259" key="3">
    <source>
        <dbReference type="Pfam" id="PF00263"/>
    </source>
</evidence>
<proteinExistence type="inferred from homology"/>
<keyword evidence="5" id="KW-1185">Reference proteome</keyword>
<evidence type="ECO:0000313" key="4">
    <source>
        <dbReference type="EMBL" id="QDV23121.1"/>
    </source>
</evidence>
<dbReference type="PANTHER" id="PTHR30604:SF1">
    <property type="entry name" value="DNA UTILIZATION PROTEIN HOFQ"/>
    <property type="match status" value="1"/>
</dbReference>
<evidence type="ECO:0000256" key="2">
    <source>
        <dbReference type="SAM" id="MobiDB-lite"/>
    </source>
</evidence>
<dbReference type="Pfam" id="PF00263">
    <property type="entry name" value="Secretin"/>
    <property type="match status" value="1"/>
</dbReference>
<feature type="domain" description="Type II/III secretion system secretin-like" evidence="3">
    <location>
        <begin position="903"/>
        <end position="1108"/>
    </location>
</feature>
<dbReference type="PROSITE" id="PS00875">
    <property type="entry name" value="T2SP_D"/>
    <property type="match status" value="1"/>
</dbReference>
<dbReference type="KEGG" id="ahel:Q31a_14170"/>
<comment type="similarity">
    <text evidence="1">Belongs to the bacterial secretin family.</text>
</comment>
<protein>
    <submittedName>
        <fullName evidence="4">Outer membrane porin HofQ</fullName>
    </submittedName>
</protein>
<feature type="compositionally biased region" description="Polar residues" evidence="2">
    <location>
        <begin position="998"/>
        <end position="1013"/>
    </location>
</feature>
<dbReference type="Proteomes" id="UP000318017">
    <property type="component" value="Chromosome"/>
</dbReference>
<dbReference type="InterPro" id="IPR004846">
    <property type="entry name" value="T2SS/T3SS_dom"/>
</dbReference>
<dbReference type="EMBL" id="CP036298">
    <property type="protein sequence ID" value="QDV23121.1"/>
    <property type="molecule type" value="Genomic_DNA"/>
</dbReference>
<dbReference type="PANTHER" id="PTHR30604">
    <property type="entry name" value="PROTEIN TRANSPORT PROTEIN HOFQ"/>
    <property type="match status" value="1"/>
</dbReference>
<dbReference type="RefSeq" id="WP_197356320.1">
    <property type="nucleotide sequence ID" value="NZ_CP036298.1"/>
</dbReference>
<dbReference type="InterPro" id="IPR004845">
    <property type="entry name" value="T2SS_GspD_CS"/>
</dbReference>
<dbReference type="GO" id="GO:0009306">
    <property type="term" value="P:protein secretion"/>
    <property type="evidence" value="ECO:0007669"/>
    <property type="project" value="InterPro"/>
</dbReference>
<dbReference type="AlphaFoldDB" id="A0A518G3D4"/>
<sequence>MSPENSNQKRRWLKQSLWASASKAMWIAPAILSPVLMTAMVPDVTLGQSPTVTRSISDNTPAVDAEFVLGWLNYAVSKSEDTSVSAKAFAEALRARQALSGPQRNFFDPRVEARLKEVEGILVSQGMKKKQIEEAVSKLGALAAAPAVAKPQTATLASFPPNGAAGNPSAVIPASTTAPVAAAAGVNTPAVGGPVTPGIFLPDSDKTTTQPASGQLGQELQTPLGNAASGDELYRRGVELLSQGNREAAYDHFSRAWRFEKELDPALRNQLKDKLSSMQAANLSGRAEEVNASPMRGVSDEQLAIRQRMMSEVTGEIAAAEANREAEPQLVAERLQTLRTRVSQAGMDGNTTKQMLTIVDRAIGSHQVYMTQNRAAIEQNTRNRQITESMALDQEDRFKTDQQIASLVETYNDLMDEGRFAEAEVIAKQVGLLDRNSTIASLLIANARNSRRIGEYEQTKTLREDGWIDAMNDVDESAVPWTDSDSIQFPEAKRWEEITRNRRKLLADSQTGMSPKEVEIWERLKTPVMVDFKNRPLTEVMDFLSNMTGIPIHIDELALQQDGFNSSSEIGVTLSLPSQIQLRSALNLILNSRNLDFQVANEVLTVTSVRNTARANRTQTYSVKDLVIPIPNFIHDNNSGMAGAIRQAYETVAAGRGLLAGTPGVNAGTPGQSVQMASASVDPNAPVLAQLNNGMLGGPGNLLGGGFGSNNSSAMGGAPPMMMGSPGAIGGGAAMADFDTLMNLIQATIDPDSWLQAGGTSTILQYPSNLSIVVSAPQTTHEKIAELLESLRRLQDLQVTIEVKFITLNDNFFERMGVDFDVKIDDNVRSLPQDDQGPSTTVGLSSNFTGNNFPVSADFDISLTQESYGTAVPAFGGFQASDGASLGFAILSDLEMFFFMNAAQGDSRTNVLQAPRVTMFDGQFASINDTISRPFVTSLIPVVADFAVAQQPVIVVLNEGTILNVQATVSADKRFVRLTLNPSFSQIDRVDTFTFEGSRTTRTNSQDQGTNVLDPTGSVDDSTSESEEIVSGTTVQQPSFSQTNISTTVSVPDGGTILLGGIKRMRESRIERGVPILSKIPYVNRLFKNTAIGRETSTLMMTVTPRIIIQEEEEEKYGVIP</sequence>
<name>A0A518G3D4_9BACT</name>
<feature type="region of interest" description="Disordered" evidence="2">
    <location>
        <begin position="998"/>
        <end position="1027"/>
    </location>
</feature>
<organism evidence="4 5">
    <name type="scientific">Aureliella helgolandensis</name>
    <dbReference type="NCBI Taxonomy" id="2527968"/>
    <lineage>
        <taxon>Bacteria</taxon>
        <taxon>Pseudomonadati</taxon>
        <taxon>Planctomycetota</taxon>
        <taxon>Planctomycetia</taxon>
        <taxon>Pirellulales</taxon>
        <taxon>Pirellulaceae</taxon>
        <taxon>Aureliella</taxon>
    </lineage>
</organism>